<dbReference type="Proteomes" id="UP000515743">
    <property type="component" value="Chromosome"/>
</dbReference>
<organism evidence="1 2">
    <name type="scientific">Corynebacterium incognita</name>
    <dbReference type="NCBI Taxonomy" id="2754725"/>
    <lineage>
        <taxon>Bacteria</taxon>
        <taxon>Bacillati</taxon>
        <taxon>Actinomycetota</taxon>
        <taxon>Actinomycetes</taxon>
        <taxon>Mycobacteriales</taxon>
        <taxon>Corynebacteriaceae</taxon>
        <taxon>Corynebacterium</taxon>
    </lineage>
</organism>
<name>A0A7G7CM10_9CORY</name>
<accession>A0A7G7CM10</accession>
<dbReference type="AlphaFoldDB" id="A0A7G7CM10"/>
<evidence type="ECO:0000313" key="1">
    <source>
        <dbReference type="EMBL" id="QNE88626.1"/>
    </source>
</evidence>
<dbReference type="EMBL" id="CP059404">
    <property type="protein sequence ID" value="QNE88626.1"/>
    <property type="molecule type" value="Genomic_DNA"/>
</dbReference>
<keyword evidence="2" id="KW-1185">Reference proteome</keyword>
<dbReference type="KEGG" id="cik:H0194_05755"/>
<proteinExistence type="predicted"/>
<dbReference type="InterPro" id="IPR054211">
    <property type="entry name" value="DUF6918"/>
</dbReference>
<sequence length="145" mass="15083">MSNLSQLLEGTRRAQTVNALTEFVETTVSEQSGLSGMAIKGAVGAATKVDADIVPKGVNKVLPGLLGDLEPLWQEYQGAGAADFGTFVEPRSAEVANSIVDTADKLAEKAPGSLAKAYGSLRNKAAKILEAKVPDIARVIEAQMG</sequence>
<gene>
    <name evidence="1" type="ORF">H0194_05755</name>
</gene>
<dbReference type="RefSeq" id="WP_185175017.1">
    <property type="nucleotide sequence ID" value="NZ_CP059404.1"/>
</dbReference>
<evidence type="ECO:0000313" key="2">
    <source>
        <dbReference type="Proteomes" id="UP000515743"/>
    </source>
</evidence>
<protein>
    <submittedName>
        <fullName evidence="1">Uncharacterized protein</fullName>
    </submittedName>
</protein>
<dbReference type="Pfam" id="PF21893">
    <property type="entry name" value="DUF6918"/>
    <property type="match status" value="1"/>
</dbReference>
<reference evidence="1 2" key="1">
    <citation type="submission" date="2020-07" db="EMBL/GenBank/DDBJ databases">
        <title>Complete genome and description of Corynebacterium incognita strain Marseille-Q3630 sp. nov.</title>
        <authorList>
            <person name="Boxberger M."/>
        </authorList>
    </citation>
    <scope>NUCLEOTIDE SEQUENCE [LARGE SCALE GENOMIC DNA]</scope>
    <source>
        <strain evidence="1 2">Marseille-Q3630</strain>
    </source>
</reference>